<dbReference type="GO" id="GO:0005737">
    <property type="term" value="C:cytoplasm"/>
    <property type="evidence" value="ECO:0007669"/>
    <property type="project" value="UniProtKB-SubCell"/>
</dbReference>
<comment type="caution">
    <text evidence="6">The sequence shown here is derived from an EMBL/GenBank/DDBJ whole genome shotgun (WGS) entry which is preliminary data.</text>
</comment>
<accession>A0A813YMV1</accession>
<evidence type="ECO:0000313" key="6">
    <source>
        <dbReference type="EMBL" id="CAF0886621.1"/>
    </source>
</evidence>
<keyword evidence="2" id="KW-0963">Cytoplasm</keyword>
<evidence type="ECO:0000256" key="1">
    <source>
        <dbReference type="ARBA" id="ARBA00004496"/>
    </source>
</evidence>
<evidence type="ECO:0000256" key="4">
    <source>
        <dbReference type="SAM" id="MobiDB-lite"/>
    </source>
</evidence>
<dbReference type="Proteomes" id="UP000663845">
    <property type="component" value="Unassembled WGS sequence"/>
</dbReference>
<dbReference type="AlphaFoldDB" id="A0A813YMV1"/>
<feature type="compositionally biased region" description="Polar residues" evidence="4">
    <location>
        <begin position="22"/>
        <end position="34"/>
    </location>
</feature>
<evidence type="ECO:0000256" key="2">
    <source>
        <dbReference type="ARBA" id="ARBA00022490"/>
    </source>
</evidence>
<dbReference type="GO" id="GO:0005524">
    <property type="term" value="F:ATP binding"/>
    <property type="evidence" value="ECO:0007669"/>
    <property type="project" value="InterPro"/>
</dbReference>
<protein>
    <recommendedName>
        <fullName evidence="5">Protein kinase domain-containing protein</fullName>
    </recommendedName>
</protein>
<keyword evidence="3" id="KW-0597">Phosphoprotein</keyword>
<dbReference type="InterPro" id="IPR000719">
    <property type="entry name" value="Prot_kinase_dom"/>
</dbReference>
<organism evidence="6 7">
    <name type="scientific">Adineta steineri</name>
    <dbReference type="NCBI Taxonomy" id="433720"/>
    <lineage>
        <taxon>Eukaryota</taxon>
        <taxon>Metazoa</taxon>
        <taxon>Spiralia</taxon>
        <taxon>Gnathifera</taxon>
        <taxon>Rotifera</taxon>
        <taxon>Eurotatoria</taxon>
        <taxon>Bdelloidea</taxon>
        <taxon>Adinetida</taxon>
        <taxon>Adinetidae</taxon>
        <taxon>Adineta</taxon>
    </lineage>
</organism>
<dbReference type="PANTHER" id="PTHR13902">
    <property type="entry name" value="SERINE/THREONINE-PROTEIN KINASE WNK WITH NO LYSINE -RELATED"/>
    <property type="match status" value="1"/>
</dbReference>
<feature type="region of interest" description="Disordered" evidence="4">
    <location>
        <begin position="1"/>
        <end position="53"/>
    </location>
</feature>
<proteinExistence type="predicted"/>
<dbReference type="InterPro" id="IPR050588">
    <property type="entry name" value="WNK_Ser-Thr_kinase"/>
</dbReference>
<comment type="subcellular location">
    <subcellularLocation>
        <location evidence="1">Cytoplasm</location>
    </subcellularLocation>
</comment>
<dbReference type="SUPFAM" id="SSF56112">
    <property type="entry name" value="Protein kinase-like (PK-like)"/>
    <property type="match status" value="1"/>
</dbReference>
<evidence type="ECO:0000313" key="7">
    <source>
        <dbReference type="Proteomes" id="UP000663845"/>
    </source>
</evidence>
<dbReference type="GO" id="GO:0004672">
    <property type="term" value="F:protein kinase activity"/>
    <property type="evidence" value="ECO:0007669"/>
    <property type="project" value="InterPro"/>
</dbReference>
<evidence type="ECO:0000256" key="3">
    <source>
        <dbReference type="ARBA" id="ARBA00022553"/>
    </source>
</evidence>
<dbReference type="Pfam" id="PF00069">
    <property type="entry name" value="Pkinase"/>
    <property type="match status" value="1"/>
</dbReference>
<sequence>MNQEKDETTIVEEEGKDGGGASESTTNSGSNRNQAHTDDDDDDDDGEPVYIESSPCSRWQKRRETVAQRDIPGIDASYLAMDTEEGVEVVWNEVLFSERKISDSQHNKVSGVFDKLIELNHMNIVKFHGYWQDRSKLDDRPRVVFITEYMSSGSLKAFLRKTKKTKQNLSKNSWKRWCIQLLSALNYLHSCEEPIIHGNLTCDTIFIQNTGLLKIGSIHYPQMKMFADLGIVAPDVLHRHVKSISDSAAKNLHYQAPEIDEELNQITTAIDIYSLGMVTLEMSNLDLGGNGDTHAVTDDVVNEAIESLDNPVQKDLVLKCLETDPSKRPTARELLFHPALFEIPSLKLLSIHSLADDIRSKPDRSFVSPFHHYSSTDQTFAESESMKEGVKPVIFTYKDCPSLDLDKLLEDVQNGLHPITAYHLLFPTHSTLNLLIKSLLSDKTLPTSTSFSSFPSSNLTNTDNDLTTPTQAAIDSALFYSTNTNDPNSVTSNTNGMKTRNGITTFERSTSSTNDTEHNTNDSSSTIINTNTSTTSLSNSDEKENRRIIDIQCKIKTKETRSCLLFISVKFQDRLQRDMTAEIELDESSSSITKELLELGLIHESDYTRVEQSIDKAFNAIITSPDVINSTSTSLLDVKKTAVVAATAALITSQALQNQLTFNAIITSPDVINSTSTSLLDVKKTAVVAATAALITSQALQNQLSTSSTTNGTLMDANNIPTWTNTSQPVMFLPT</sequence>
<feature type="domain" description="Protein kinase" evidence="5">
    <location>
        <begin position="8"/>
        <end position="340"/>
    </location>
</feature>
<feature type="compositionally biased region" description="Low complexity" evidence="4">
    <location>
        <begin position="521"/>
        <end position="539"/>
    </location>
</feature>
<dbReference type="PROSITE" id="PS50011">
    <property type="entry name" value="PROTEIN_KINASE_DOM"/>
    <property type="match status" value="1"/>
</dbReference>
<dbReference type="Gene3D" id="1.10.510.10">
    <property type="entry name" value="Transferase(Phosphotransferase) domain 1"/>
    <property type="match status" value="1"/>
</dbReference>
<reference evidence="6" key="1">
    <citation type="submission" date="2021-02" db="EMBL/GenBank/DDBJ databases">
        <authorList>
            <person name="Nowell W R."/>
        </authorList>
    </citation>
    <scope>NUCLEOTIDE SEQUENCE</scope>
</reference>
<dbReference type="FunFam" id="3.30.200.20:FF:000098">
    <property type="entry name" value="Nuclear receptor-binding protein 1"/>
    <property type="match status" value="1"/>
</dbReference>
<dbReference type="InterPro" id="IPR011009">
    <property type="entry name" value="Kinase-like_dom_sf"/>
</dbReference>
<evidence type="ECO:0000259" key="5">
    <source>
        <dbReference type="PROSITE" id="PS50011"/>
    </source>
</evidence>
<feature type="region of interest" description="Disordered" evidence="4">
    <location>
        <begin position="507"/>
        <end position="542"/>
    </location>
</feature>
<dbReference type="EMBL" id="CAJNOG010000070">
    <property type="protein sequence ID" value="CAF0886621.1"/>
    <property type="molecule type" value="Genomic_DNA"/>
</dbReference>
<dbReference type="Gene3D" id="3.30.200.20">
    <property type="entry name" value="Phosphorylase Kinase, domain 1"/>
    <property type="match status" value="1"/>
</dbReference>
<gene>
    <name evidence="6" type="ORF">JYZ213_LOCUS9787</name>
</gene>
<feature type="compositionally biased region" description="Acidic residues" evidence="4">
    <location>
        <begin position="38"/>
        <end position="47"/>
    </location>
</feature>
<name>A0A813YMV1_9BILA</name>